<evidence type="ECO:0000256" key="9">
    <source>
        <dbReference type="SAM" id="MobiDB-lite"/>
    </source>
</evidence>
<evidence type="ECO:0000256" key="1">
    <source>
        <dbReference type="ARBA" id="ARBA00004141"/>
    </source>
</evidence>
<evidence type="ECO:0000256" key="6">
    <source>
        <dbReference type="ARBA" id="ARBA00023065"/>
    </source>
</evidence>
<keyword evidence="7 10" id="KW-0472">Membrane</keyword>
<dbReference type="PROSITE" id="PS00018">
    <property type="entry name" value="EF_HAND_1"/>
    <property type="match status" value="2"/>
</dbReference>
<keyword evidence="5 10" id="KW-1133">Transmembrane helix</keyword>
<dbReference type="GO" id="GO:0005886">
    <property type="term" value="C:plasma membrane"/>
    <property type="evidence" value="ECO:0007669"/>
    <property type="project" value="TreeGrafter"/>
</dbReference>
<dbReference type="Gene3D" id="1.10.238.10">
    <property type="entry name" value="EF-hand"/>
    <property type="match status" value="1"/>
</dbReference>
<feature type="transmembrane region" description="Helical" evidence="10">
    <location>
        <begin position="319"/>
        <end position="342"/>
    </location>
</feature>
<sequence length="468" mass="52774">MTLQNQFNAGRSAHLHAPSSSKEVDAGKGGKKGGWKFWKKNKVRERRTVGENFDQWKRNATSRSSELVTSADHTGSGSSRNPPAPPAPIHRKNSLIHDFETDSELASSNAQIFNHSLYLTLTYILTGVISFMLIESWSFLDSLYFVVVTLTTVGYGDQTPWVTEWARFFCTAYAFFGILLLGAALGIIAAEVVARQDAALKDFQRKLLEATEGGEERTKQKSKFSLFCSKVNMKLPNVMQSVNRRVKQIYVDKTPVVIQELMRSFQILFVVIIAGMILIKLDDHSLSLNKCLYFAVITSTTIGYGDISPTNTSLGKVFGIVYIIFGVTAVGNVLSEIAGKFIERKQKEAMDRILSRKITVEEFAKFDVDGDGRIERTEFAMRKLMLMGLLELEDVQRVEKEFDEMDADGSGEVTLKDLEIHLEKQEMEKREKQEKNREEEKKGVKKEKANAKTKGKGQTQYENMVEKV</sequence>
<protein>
    <recommendedName>
        <fullName evidence="11">EF-hand domain-containing protein</fullName>
    </recommendedName>
</protein>
<proteinExistence type="predicted"/>
<keyword evidence="6" id="KW-0406">Ion transport</keyword>
<comment type="caution">
    <text evidence="12">The sequence shown here is derived from an EMBL/GenBank/DDBJ whole genome shotgun (WGS) entry which is preliminary data.</text>
</comment>
<dbReference type="GO" id="GO:0005509">
    <property type="term" value="F:calcium ion binding"/>
    <property type="evidence" value="ECO:0007669"/>
    <property type="project" value="InterPro"/>
</dbReference>
<dbReference type="GO" id="GO:0015271">
    <property type="term" value="F:outward rectifier potassium channel activity"/>
    <property type="evidence" value="ECO:0007669"/>
    <property type="project" value="TreeGrafter"/>
</dbReference>
<feature type="domain" description="EF-hand" evidence="11">
    <location>
        <begin position="354"/>
        <end position="389"/>
    </location>
</feature>
<accession>A0A9W6ZIZ0</accession>
<dbReference type="SUPFAM" id="SSF47473">
    <property type="entry name" value="EF-hand"/>
    <property type="match status" value="1"/>
</dbReference>
<dbReference type="SUPFAM" id="SSF81324">
    <property type="entry name" value="Voltage-gated potassium channels"/>
    <property type="match status" value="2"/>
</dbReference>
<feature type="transmembrane region" description="Helical" evidence="10">
    <location>
        <begin position="261"/>
        <end position="279"/>
    </location>
</feature>
<keyword evidence="4" id="KW-0106">Calcium</keyword>
<evidence type="ECO:0000256" key="8">
    <source>
        <dbReference type="ARBA" id="ARBA00023303"/>
    </source>
</evidence>
<organism evidence="12 13">
    <name type="scientific">Triparma laevis f. inornata</name>
    <dbReference type="NCBI Taxonomy" id="1714386"/>
    <lineage>
        <taxon>Eukaryota</taxon>
        <taxon>Sar</taxon>
        <taxon>Stramenopiles</taxon>
        <taxon>Ochrophyta</taxon>
        <taxon>Bolidophyceae</taxon>
        <taxon>Parmales</taxon>
        <taxon>Triparmaceae</taxon>
        <taxon>Triparma</taxon>
    </lineage>
</organism>
<gene>
    <name evidence="12" type="ORF">TL16_g01004</name>
</gene>
<feature type="transmembrane region" description="Helical" evidence="10">
    <location>
        <begin position="168"/>
        <end position="190"/>
    </location>
</feature>
<dbReference type="InterPro" id="IPR011992">
    <property type="entry name" value="EF-hand-dom_pair"/>
</dbReference>
<dbReference type="GO" id="GO:0030322">
    <property type="term" value="P:stabilization of membrane potential"/>
    <property type="evidence" value="ECO:0007669"/>
    <property type="project" value="TreeGrafter"/>
</dbReference>
<evidence type="ECO:0000313" key="12">
    <source>
        <dbReference type="EMBL" id="GMH51399.1"/>
    </source>
</evidence>
<evidence type="ECO:0000313" key="13">
    <source>
        <dbReference type="Proteomes" id="UP001162640"/>
    </source>
</evidence>
<dbReference type="PROSITE" id="PS50222">
    <property type="entry name" value="EF_HAND_2"/>
    <property type="match status" value="2"/>
</dbReference>
<dbReference type="GO" id="GO:0005737">
    <property type="term" value="C:cytoplasm"/>
    <property type="evidence" value="ECO:0007669"/>
    <property type="project" value="UniProtKB-ARBA"/>
</dbReference>
<evidence type="ECO:0000256" key="7">
    <source>
        <dbReference type="ARBA" id="ARBA00023136"/>
    </source>
</evidence>
<feature type="compositionally biased region" description="Basic and acidic residues" evidence="9">
    <location>
        <begin position="424"/>
        <end position="450"/>
    </location>
</feature>
<evidence type="ECO:0000259" key="11">
    <source>
        <dbReference type="PROSITE" id="PS50222"/>
    </source>
</evidence>
<dbReference type="EMBL" id="BLQM01000020">
    <property type="protein sequence ID" value="GMH51399.1"/>
    <property type="molecule type" value="Genomic_DNA"/>
</dbReference>
<dbReference type="InterPro" id="IPR018247">
    <property type="entry name" value="EF_Hand_1_Ca_BS"/>
</dbReference>
<feature type="compositionally biased region" description="Basic residues" evidence="9">
    <location>
        <begin position="29"/>
        <end position="39"/>
    </location>
</feature>
<keyword evidence="8" id="KW-0407">Ion channel</keyword>
<feature type="region of interest" description="Disordered" evidence="9">
    <location>
        <begin position="60"/>
        <end position="91"/>
    </location>
</feature>
<dbReference type="AlphaFoldDB" id="A0A9W6ZIZ0"/>
<keyword evidence="3 10" id="KW-0812">Transmembrane</keyword>
<dbReference type="Gene3D" id="1.10.287.70">
    <property type="match status" value="2"/>
</dbReference>
<feature type="transmembrane region" description="Helical" evidence="10">
    <location>
        <begin position="116"/>
        <end position="133"/>
    </location>
</feature>
<feature type="region of interest" description="Disordered" evidence="9">
    <location>
        <begin position="424"/>
        <end position="468"/>
    </location>
</feature>
<dbReference type="InterPro" id="IPR013099">
    <property type="entry name" value="K_chnl_dom"/>
</dbReference>
<comment type="subcellular location">
    <subcellularLocation>
        <location evidence="1">Membrane</location>
        <topology evidence="1">Multi-pass membrane protein</topology>
    </subcellularLocation>
</comment>
<reference evidence="13" key="1">
    <citation type="journal article" date="2023" name="Commun. Biol.">
        <title>Genome analysis of Parmales, the sister group of diatoms, reveals the evolutionary specialization of diatoms from phago-mixotrophs to photoautotrophs.</title>
        <authorList>
            <person name="Ban H."/>
            <person name="Sato S."/>
            <person name="Yoshikawa S."/>
            <person name="Yamada K."/>
            <person name="Nakamura Y."/>
            <person name="Ichinomiya M."/>
            <person name="Sato N."/>
            <person name="Blanc-Mathieu R."/>
            <person name="Endo H."/>
            <person name="Kuwata A."/>
            <person name="Ogata H."/>
        </authorList>
    </citation>
    <scope>NUCLEOTIDE SEQUENCE [LARGE SCALE GENOMIC DNA]</scope>
</reference>
<feature type="compositionally biased region" description="Polar residues" evidence="9">
    <location>
        <begin position="60"/>
        <end position="81"/>
    </location>
</feature>
<evidence type="ECO:0000256" key="3">
    <source>
        <dbReference type="ARBA" id="ARBA00022692"/>
    </source>
</evidence>
<dbReference type="Pfam" id="PF07885">
    <property type="entry name" value="Ion_trans_2"/>
    <property type="match status" value="2"/>
</dbReference>
<keyword evidence="2" id="KW-0813">Transport</keyword>
<dbReference type="GO" id="GO:0022841">
    <property type="term" value="F:potassium ion leak channel activity"/>
    <property type="evidence" value="ECO:0007669"/>
    <property type="project" value="TreeGrafter"/>
</dbReference>
<evidence type="ECO:0000256" key="2">
    <source>
        <dbReference type="ARBA" id="ARBA00022448"/>
    </source>
</evidence>
<evidence type="ECO:0000256" key="5">
    <source>
        <dbReference type="ARBA" id="ARBA00022989"/>
    </source>
</evidence>
<name>A0A9W6ZIZ0_9STRA</name>
<dbReference type="Pfam" id="PF13499">
    <property type="entry name" value="EF-hand_7"/>
    <property type="match status" value="1"/>
</dbReference>
<dbReference type="PANTHER" id="PTHR11003:SF291">
    <property type="entry name" value="IP11374P"/>
    <property type="match status" value="1"/>
</dbReference>
<feature type="transmembrane region" description="Helical" evidence="10">
    <location>
        <begin position="139"/>
        <end position="156"/>
    </location>
</feature>
<dbReference type="CDD" id="cd00051">
    <property type="entry name" value="EFh"/>
    <property type="match status" value="1"/>
</dbReference>
<feature type="domain" description="EF-hand" evidence="11">
    <location>
        <begin position="393"/>
        <end position="428"/>
    </location>
</feature>
<dbReference type="InterPro" id="IPR002048">
    <property type="entry name" value="EF_hand_dom"/>
</dbReference>
<dbReference type="PANTHER" id="PTHR11003">
    <property type="entry name" value="POTASSIUM CHANNEL, SUBFAMILY K"/>
    <property type="match status" value="1"/>
</dbReference>
<evidence type="ECO:0000256" key="10">
    <source>
        <dbReference type="SAM" id="Phobius"/>
    </source>
</evidence>
<dbReference type="InterPro" id="IPR003280">
    <property type="entry name" value="2pore_dom_K_chnl"/>
</dbReference>
<dbReference type="Proteomes" id="UP001162640">
    <property type="component" value="Unassembled WGS sequence"/>
</dbReference>
<dbReference type="SMART" id="SM00054">
    <property type="entry name" value="EFh"/>
    <property type="match status" value="2"/>
</dbReference>
<evidence type="ECO:0000256" key="4">
    <source>
        <dbReference type="ARBA" id="ARBA00022837"/>
    </source>
</evidence>
<feature type="transmembrane region" description="Helical" evidence="10">
    <location>
        <begin position="291"/>
        <end position="307"/>
    </location>
</feature>
<feature type="region of interest" description="Disordered" evidence="9">
    <location>
        <begin position="1"/>
        <end position="39"/>
    </location>
</feature>